<reference evidence="2 4" key="1">
    <citation type="journal article" date="2016" name="Sci. Rep.">
        <title>Serotype IV Streptococcus agalactiae ST-452 has arisen from large genomic recombination events between CC23 and the hypervirulent CC17 lineages.</title>
        <authorList>
            <person name="Campisi E."/>
            <person name="Rinaudo C.D."/>
            <person name="Donati C."/>
            <person name="Barucco M."/>
            <person name="Torricelli G."/>
            <person name="Edwards M.S."/>
            <person name="Baker C.J."/>
            <person name="Margarit I."/>
            <person name="Rosini R."/>
        </authorList>
    </citation>
    <scope>NUCLEOTIDE SEQUENCE [LARGE SCALE GENOMIC DNA]</scope>
    <source>
        <strain evidence="2 4">CZ-PW-140</strain>
    </source>
</reference>
<reference evidence="3 5" key="2">
    <citation type="journal article" date="2018" name="Emerg. Microbes Infect.">
        <title>Phenotypic and molecular analysis of nontypeable Group B streptococci: identification of cps2a and hybrid cps2a/cps5 Group B streptococcal capsule gene clusters.</title>
        <authorList>
            <person name="Alhhazmi A."/>
            <person name="Tyrrell G.J."/>
        </authorList>
    </citation>
    <scope>NUCLEOTIDE SEQUENCE [LARGE SCALE GENOMIC DNA]</scope>
    <source>
        <strain evidence="3 5">PLGBS17</strain>
    </source>
</reference>
<keyword evidence="3" id="KW-0813">Transport</keyword>
<dbReference type="RefSeq" id="WP_000458428.1">
    <property type="nucleotide sequence ID" value="NZ_BCNI01000011.1"/>
</dbReference>
<evidence type="ECO:0000313" key="5">
    <source>
        <dbReference type="Proteomes" id="UP000256718"/>
    </source>
</evidence>
<dbReference type="Proteomes" id="UP000093122">
    <property type="component" value="Unassembled WGS sequence"/>
</dbReference>
<protein>
    <submittedName>
        <fullName evidence="2">PTS galactose transporter subunit IIA</fullName>
    </submittedName>
    <submittedName>
        <fullName evidence="3">PTS sugar transporter subunit IIA</fullName>
    </submittedName>
</protein>
<dbReference type="EMBL" id="QHGZ01000046">
    <property type="protein sequence ID" value="RDY91215.1"/>
    <property type="molecule type" value="Genomic_DNA"/>
</dbReference>
<dbReference type="Proteomes" id="UP000256718">
    <property type="component" value="Unassembled WGS sequence"/>
</dbReference>
<name>A0A0E1EJP0_STRAG</name>
<evidence type="ECO:0000259" key="1">
    <source>
        <dbReference type="PROSITE" id="PS51094"/>
    </source>
</evidence>
<dbReference type="Pfam" id="PF00359">
    <property type="entry name" value="PTS_EIIA_2"/>
    <property type="match status" value="1"/>
</dbReference>
<sequence length="157" mass="18428">MFAVTQDILFIDAHSQEELFDLVSKALIKQHYVSPDYRQAVKEREREFPTGLKIDLKDGTPIQYAAIPHTETQYCLVDRIFYVKNSQPITFKHMINPEEECRVQDFFFIINSRNSNQSDILSNLITFFITKGNLDRLHELGDNKEKINHYLIEKGVF</sequence>
<organism evidence="3 5">
    <name type="scientific">Streptococcus agalactiae</name>
    <dbReference type="NCBI Taxonomy" id="1311"/>
    <lineage>
        <taxon>Bacteria</taxon>
        <taxon>Bacillati</taxon>
        <taxon>Bacillota</taxon>
        <taxon>Bacilli</taxon>
        <taxon>Lactobacillales</taxon>
        <taxon>Streptococcaceae</taxon>
        <taxon>Streptococcus</taxon>
    </lineage>
</organism>
<dbReference type="InterPro" id="IPR016152">
    <property type="entry name" value="PTrfase/Anion_transptr"/>
</dbReference>
<dbReference type="InterPro" id="IPR051541">
    <property type="entry name" value="PTS_SugarTrans_NitroReg"/>
</dbReference>
<evidence type="ECO:0000313" key="2">
    <source>
        <dbReference type="EMBL" id="OCM71615.1"/>
    </source>
</evidence>
<dbReference type="AlphaFoldDB" id="A0A0E1EJP0"/>
<dbReference type="PANTHER" id="PTHR47738:SF3">
    <property type="entry name" value="PHOSPHOTRANSFERASE SYSTEM MANNITOL_FRUCTOSE-SPECIFIC IIA DOMAIN CONTAINING PROTEIN"/>
    <property type="match status" value="1"/>
</dbReference>
<accession>A0A0E1EJP0</accession>
<proteinExistence type="predicted"/>
<feature type="domain" description="PTS EIIA type-2" evidence="1">
    <location>
        <begin position="1"/>
        <end position="154"/>
    </location>
</feature>
<dbReference type="PANTHER" id="PTHR47738">
    <property type="entry name" value="PTS SYSTEM FRUCTOSE-LIKE EIIA COMPONENT-RELATED"/>
    <property type="match status" value="1"/>
</dbReference>
<dbReference type="Gene3D" id="3.40.930.10">
    <property type="entry name" value="Mannitol-specific EII, Chain A"/>
    <property type="match status" value="1"/>
</dbReference>
<evidence type="ECO:0000313" key="4">
    <source>
        <dbReference type="Proteomes" id="UP000093122"/>
    </source>
</evidence>
<gene>
    <name evidence="2" type="ORF">AX245_10445</name>
    <name evidence="3" type="ORF">C4618_01430</name>
</gene>
<keyword evidence="3" id="KW-0762">Sugar transport</keyword>
<dbReference type="SUPFAM" id="SSF55804">
    <property type="entry name" value="Phoshotransferase/anion transport protein"/>
    <property type="match status" value="1"/>
</dbReference>
<dbReference type="InterPro" id="IPR002178">
    <property type="entry name" value="PTS_EIIA_type-2_dom"/>
</dbReference>
<evidence type="ECO:0000313" key="3">
    <source>
        <dbReference type="EMBL" id="RDY91215.1"/>
    </source>
</evidence>
<comment type="caution">
    <text evidence="3">The sequence shown here is derived from an EMBL/GenBank/DDBJ whole genome shotgun (WGS) entry which is preliminary data.</text>
</comment>
<dbReference type="KEGG" id="sage:EN72_10150"/>
<dbReference type="EMBL" id="MAWT01000022">
    <property type="protein sequence ID" value="OCM71615.1"/>
    <property type="molecule type" value="Genomic_DNA"/>
</dbReference>
<dbReference type="PROSITE" id="PS51094">
    <property type="entry name" value="PTS_EIIA_TYPE_2"/>
    <property type="match status" value="1"/>
</dbReference>